<dbReference type="PANTHER" id="PTHR30419:SF2">
    <property type="entry name" value="LYSR FAMILY TRANSCRIPTIONAL REGULATOR"/>
    <property type="match status" value="1"/>
</dbReference>
<dbReference type="InterPro" id="IPR050950">
    <property type="entry name" value="HTH-type_LysR_regulators"/>
</dbReference>
<proteinExistence type="inferred from homology"/>
<dbReference type="SUPFAM" id="SSF53850">
    <property type="entry name" value="Periplasmic binding protein-like II"/>
    <property type="match status" value="1"/>
</dbReference>
<dbReference type="InterPro" id="IPR005119">
    <property type="entry name" value="LysR_subst-bd"/>
</dbReference>
<dbReference type="PANTHER" id="PTHR30419">
    <property type="entry name" value="HTH-TYPE TRANSCRIPTIONAL REGULATOR YBHD"/>
    <property type="match status" value="1"/>
</dbReference>
<evidence type="ECO:0000256" key="1">
    <source>
        <dbReference type="ARBA" id="ARBA00009437"/>
    </source>
</evidence>
<dbReference type="Pfam" id="PF03466">
    <property type="entry name" value="LysR_substrate"/>
    <property type="match status" value="1"/>
</dbReference>
<gene>
    <name evidence="6" type="ORF">LMJ30_08350</name>
</gene>
<dbReference type="Gene3D" id="3.40.190.290">
    <property type="match status" value="1"/>
</dbReference>
<keyword evidence="7" id="KW-1185">Reference proteome</keyword>
<name>A0ABS8IRE1_9BURK</name>
<dbReference type="SUPFAM" id="SSF46785">
    <property type="entry name" value="Winged helix' DNA-binding domain"/>
    <property type="match status" value="1"/>
</dbReference>
<keyword evidence="2" id="KW-0805">Transcription regulation</keyword>
<evidence type="ECO:0000313" key="6">
    <source>
        <dbReference type="EMBL" id="MCC6070965.1"/>
    </source>
</evidence>
<reference evidence="6 7" key="1">
    <citation type="submission" date="2021-11" db="EMBL/GenBank/DDBJ databases">
        <authorList>
            <person name="Huq M.A."/>
        </authorList>
    </citation>
    <scope>NUCLEOTIDE SEQUENCE [LARGE SCALE GENOMIC DNA]</scope>
    <source>
        <strain evidence="6 7">MAHUQ-52</strain>
    </source>
</reference>
<feature type="domain" description="HTH lysR-type" evidence="5">
    <location>
        <begin position="3"/>
        <end position="60"/>
    </location>
</feature>
<dbReference type="Proteomes" id="UP001198701">
    <property type="component" value="Unassembled WGS sequence"/>
</dbReference>
<dbReference type="Pfam" id="PF00126">
    <property type="entry name" value="HTH_1"/>
    <property type="match status" value="1"/>
</dbReference>
<evidence type="ECO:0000256" key="2">
    <source>
        <dbReference type="ARBA" id="ARBA00023015"/>
    </source>
</evidence>
<keyword evidence="4" id="KW-0804">Transcription</keyword>
<dbReference type="InterPro" id="IPR036390">
    <property type="entry name" value="WH_DNA-bd_sf"/>
</dbReference>
<dbReference type="EMBL" id="JAJHPV010000012">
    <property type="protein sequence ID" value="MCC6070965.1"/>
    <property type="molecule type" value="Genomic_DNA"/>
</dbReference>
<evidence type="ECO:0000256" key="3">
    <source>
        <dbReference type="ARBA" id="ARBA00023125"/>
    </source>
</evidence>
<evidence type="ECO:0000313" key="7">
    <source>
        <dbReference type="Proteomes" id="UP001198701"/>
    </source>
</evidence>
<accession>A0ABS8IRE1</accession>
<keyword evidence="3" id="KW-0238">DNA-binding</keyword>
<protein>
    <submittedName>
        <fullName evidence="6">LysR family transcriptional regulator</fullName>
    </submittedName>
</protein>
<evidence type="ECO:0000256" key="4">
    <source>
        <dbReference type="ARBA" id="ARBA00023163"/>
    </source>
</evidence>
<evidence type="ECO:0000259" key="5">
    <source>
        <dbReference type="PROSITE" id="PS50931"/>
    </source>
</evidence>
<dbReference type="InterPro" id="IPR000847">
    <property type="entry name" value="LysR_HTH_N"/>
</dbReference>
<organism evidence="6 7">
    <name type="scientific">Massilia agrisoli</name>
    <dbReference type="NCBI Taxonomy" id="2892444"/>
    <lineage>
        <taxon>Bacteria</taxon>
        <taxon>Pseudomonadati</taxon>
        <taxon>Pseudomonadota</taxon>
        <taxon>Betaproteobacteria</taxon>
        <taxon>Burkholderiales</taxon>
        <taxon>Oxalobacteraceae</taxon>
        <taxon>Telluria group</taxon>
        <taxon>Massilia</taxon>
    </lineage>
</organism>
<dbReference type="RefSeq" id="WP_229431884.1">
    <property type="nucleotide sequence ID" value="NZ_JAJHPV010000012.1"/>
</dbReference>
<dbReference type="InterPro" id="IPR036388">
    <property type="entry name" value="WH-like_DNA-bd_sf"/>
</dbReference>
<dbReference type="PROSITE" id="PS50931">
    <property type="entry name" value="HTH_LYSR"/>
    <property type="match status" value="1"/>
</dbReference>
<dbReference type="CDD" id="cd08421">
    <property type="entry name" value="PBP2_LTTR_like_1"/>
    <property type="match status" value="1"/>
</dbReference>
<comment type="caution">
    <text evidence="6">The sequence shown here is derived from an EMBL/GenBank/DDBJ whole genome shotgun (WGS) entry which is preliminary data.</text>
</comment>
<sequence>MLFDLTDLRLFIFVAELKSLTRAAERMHLSLAAASNRVKELESRFGMRLLYRENKGVMLSPAGETLLAHAQQFMQQLERLKSDMQQYNNGIKGHIRIFANTTAVTEFMPQVLGTFLTAHPQVNVALEERLNHDILRGVQEGTADIGVAAGPVQGQGVEIINFSTDRLVLATSLDHPLAKAGTVSFAETLEYPHIGLHEGSTLQHFLNRVVSDTGEHLNLRIQVRGFDAMCRMVESNVGIGILPQSAGLRHSQSMKLALVELRDPWAVRERSVIVQKLETLPAYARELVEYIRGSQVDASQAK</sequence>
<comment type="similarity">
    <text evidence="1">Belongs to the LysR transcriptional regulatory family.</text>
</comment>
<dbReference type="Gene3D" id="1.10.10.10">
    <property type="entry name" value="Winged helix-like DNA-binding domain superfamily/Winged helix DNA-binding domain"/>
    <property type="match status" value="1"/>
</dbReference>